<evidence type="ECO:0000256" key="8">
    <source>
        <dbReference type="ARBA" id="ARBA00022982"/>
    </source>
</evidence>
<evidence type="ECO:0000256" key="4">
    <source>
        <dbReference type="ARBA" id="ARBA00022448"/>
    </source>
</evidence>
<evidence type="ECO:0000256" key="11">
    <source>
        <dbReference type="ARBA" id="ARBA00023136"/>
    </source>
</evidence>
<organism evidence="15 16">
    <name type="scientific">Malassezia brasiliensis</name>
    <dbReference type="NCBI Taxonomy" id="1821822"/>
    <lineage>
        <taxon>Eukaryota</taxon>
        <taxon>Fungi</taxon>
        <taxon>Dikarya</taxon>
        <taxon>Basidiomycota</taxon>
        <taxon>Ustilaginomycotina</taxon>
        <taxon>Malasseziomycetes</taxon>
        <taxon>Malasseziales</taxon>
        <taxon>Malasseziaceae</taxon>
        <taxon>Malassezia</taxon>
    </lineage>
</organism>
<protein>
    <recommendedName>
        <fullName evidence="3">NADH dehydrogenase [ubiquinone] 1 beta subcomplex subunit 4</fullName>
    </recommendedName>
    <alternativeName>
        <fullName evidence="12">Complex I-B15</fullName>
    </alternativeName>
    <alternativeName>
        <fullName evidence="13">NADH-ubiquinone oxidoreductase B15 subunit</fullName>
    </alternativeName>
</protein>
<keyword evidence="6 14" id="KW-0812">Transmembrane</keyword>
<comment type="similarity">
    <text evidence="2">Belongs to the complex I NDUFB4 subunit family.</text>
</comment>
<dbReference type="InterPro" id="IPR009866">
    <property type="entry name" value="NADH_UbQ_OxRdtase_NDUFB4_su"/>
</dbReference>
<keyword evidence="9 14" id="KW-1133">Transmembrane helix</keyword>
<keyword evidence="10" id="KW-0496">Mitochondrion</keyword>
<evidence type="ECO:0000256" key="9">
    <source>
        <dbReference type="ARBA" id="ARBA00022989"/>
    </source>
</evidence>
<evidence type="ECO:0000256" key="2">
    <source>
        <dbReference type="ARBA" id="ARBA00007260"/>
    </source>
</evidence>
<comment type="subcellular location">
    <subcellularLocation>
        <location evidence="1">Mitochondrion inner membrane</location>
        <topology evidence="1">Single-pass membrane protein</topology>
    </subcellularLocation>
</comment>
<evidence type="ECO:0000256" key="13">
    <source>
        <dbReference type="ARBA" id="ARBA00030987"/>
    </source>
</evidence>
<dbReference type="PANTHER" id="PTHR39476:SF1">
    <property type="entry name" value="NADH DEHYDROGENASE [UBIQUINONE] 1 BETA SUBCOMPLEX SUBUNIT 4"/>
    <property type="match status" value="1"/>
</dbReference>
<reference evidence="15" key="1">
    <citation type="submission" date="2023-03" db="EMBL/GenBank/DDBJ databases">
        <title>Mating type loci evolution in Malassezia.</title>
        <authorList>
            <person name="Coelho M.A."/>
        </authorList>
    </citation>
    <scope>NUCLEOTIDE SEQUENCE</scope>
    <source>
        <strain evidence="15">CBS 14135</strain>
    </source>
</reference>
<dbReference type="PANTHER" id="PTHR39476">
    <property type="entry name" value="NADH:UBIQUINONE OXIDOREDUCTASE 6.6KD SUBUNIT"/>
    <property type="match status" value="1"/>
</dbReference>
<dbReference type="EMBL" id="CP119955">
    <property type="protein sequence ID" value="WFC96874.1"/>
    <property type="molecule type" value="Genomic_DNA"/>
</dbReference>
<dbReference type="Proteomes" id="UP001216638">
    <property type="component" value="Chromosome 5"/>
</dbReference>
<name>A0AAF0DWQ0_9BASI</name>
<dbReference type="GO" id="GO:0005743">
    <property type="term" value="C:mitochondrial inner membrane"/>
    <property type="evidence" value="ECO:0007669"/>
    <property type="project" value="UniProtKB-SubCell"/>
</dbReference>
<evidence type="ECO:0000256" key="6">
    <source>
        <dbReference type="ARBA" id="ARBA00022692"/>
    </source>
</evidence>
<keyword evidence="7" id="KW-0999">Mitochondrion inner membrane</keyword>
<evidence type="ECO:0000256" key="10">
    <source>
        <dbReference type="ARBA" id="ARBA00023128"/>
    </source>
</evidence>
<keyword evidence="8" id="KW-0249">Electron transport</keyword>
<keyword evidence="16" id="KW-1185">Reference proteome</keyword>
<keyword evidence="5" id="KW-0679">Respiratory chain</keyword>
<proteinExistence type="inferred from homology"/>
<evidence type="ECO:0000256" key="5">
    <source>
        <dbReference type="ARBA" id="ARBA00022660"/>
    </source>
</evidence>
<accession>A0AAF0DWQ0</accession>
<dbReference type="AlphaFoldDB" id="A0AAF0DWQ0"/>
<evidence type="ECO:0000256" key="12">
    <source>
        <dbReference type="ARBA" id="ARBA00030212"/>
    </source>
</evidence>
<evidence type="ECO:0000313" key="16">
    <source>
        <dbReference type="Proteomes" id="UP001216638"/>
    </source>
</evidence>
<sequence length="83" mass="9443">MAGGHHRSVKIDPAIERWQAMHNSMYQRFRWTPKNTPSLLFFGLAVPAATLYLFSQTNSVWDWSGKTKDESLLAQPPKPAAEQ</sequence>
<evidence type="ECO:0000313" key="15">
    <source>
        <dbReference type="EMBL" id="WFC96874.1"/>
    </source>
</evidence>
<keyword evidence="4" id="KW-0813">Transport</keyword>
<evidence type="ECO:0000256" key="1">
    <source>
        <dbReference type="ARBA" id="ARBA00004434"/>
    </source>
</evidence>
<keyword evidence="11 14" id="KW-0472">Membrane</keyword>
<dbReference type="Pfam" id="PF07225">
    <property type="entry name" value="NDUF_B4"/>
    <property type="match status" value="1"/>
</dbReference>
<gene>
    <name evidence="15" type="ORF">MBRA1_003537</name>
</gene>
<evidence type="ECO:0000256" key="14">
    <source>
        <dbReference type="SAM" id="Phobius"/>
    </source>
</evidence>
<feature type="transmembrane region" description="Helical" evidence="14">
    <location>
        <begin position="38"/>
        <end position="55"/>
    </location>
</feature>
<evidence type="ECO:0000256" key="7">
    <source>
        <dbReference type="ARBA" id="ARBA00022792"/>
    </source>
</evidence>
<evidence type="ECO:0000256" key="3">
    <source>
        <dbReference type="ARBA" id="ARBA00018681"/>
    </source>
</evidence>